<sequence>MADEVREASGMKVADTDIDIVCSWFHARECLSRRGLPFSRQVTNGRSTRDKSITVGDVAKDRTVPLVFMK</sequence>
<protein>
    <submittedName>
        <fullName evidence="1">Uncharacterized protein</fullName>
    </submittedName>
</protein>
<gene>
    <name evidence="1" type="ORF">CYMTET_44857</name>
</gene>
<reference evidence="1 2" key="1">
    <citation type="journal article" date="2015" name="Genome Biol. Evol.">
        <title>Comparative Genomics of a Bacterivorous Green Alga Reveals Evolutionary Causalities and Consequences of Phago-Mixotrophic Mode of Nutrition.</title>
        <authorList>
            <person name="Burns J.A."/>
            <person name="Paasch A."/>
            <person name="Narechania A."/>
            <person name="Kim E."/>
        </authorList>
    </citation>
    <scope>NUCLEOTIDE SEQUENCE [LARGE SCALE GENOMIC DNA]</scope>
    <source>
        <strain evidence="1 2">PLY_AMNH</strain>
    </source>
</reference>
<name>A0AAE0BZD5_9CHLO</name>
<evidence type="ECO:0000313" key="2">
    <source>
        <dbReference type="Proteomes" id="UP001190700"/>
    </source>
</evidence>
<comment type="caution">
    <text evidence="1">The sequence shown here is derived from an EMBL/GenBank/DDBJ whole genome shotgun (WGS) entry which is preliminary data.</text>
</comment>
<proteinExistence type="predicted"/>
<accession>A0AAE0BZD5</accession>
<dbReference type="AlphaFoldDB" id="A0AAE0BZD5"/>
<dbReference type="EMBL" id="LGRX02030517">
    <property type="protein sequence ID" value="KAK3245581.1"/>
    <property type="molecule type" value="Genomic_DNA"/>
</dbReference>
<keyword evidence="2" id="KW-1185">Reference proteome</keyword>
<organism evidence="1 2">
    <name type="scientific">Cymbomonas tetramitiformis</name>
    <dbReference type="NCBI Taxonomy" id="36881"/>
    <lineage>
        <taxon>Eukaryota</taxon>
        <taxon>Viridiplantae</taxon>
        <taxon>Chlorophyta</taxon>
        <taxon>Pyramimonadophyceae</taxon>
        <taxon>Pyramimonadales</taxon>
        <taxon>Pyramimonadaceae</taxon>
        <taxon>Cymbomonas</taxon>
    </lineage>
</organism>
<evidence type="ECO:0000313" key="1">
    <source>
        <dbReference type="EMBL" id="KAK3245581.1"/>
    </source>
</evidence>
<dbReference type="Proteomes" id="UP001190700">
    <property type="component" value="Unassembled WGS sequence"/>
</dbReference>